<reference evidence="2 7" key="5">
    <citation type="journal article" date="2020" name="J. Clin. Microbiol.">
        <title>Helicobacter pylori infections in the Bronx, New York: Surveying Antibiotic Susceptibility and Strain Lineage by Whole-genome Sequencing.</title>
        <authorList>
            <person name="Saranathan R."/>
            <person name="Levi M.H."/>
            <person name="Wattam A.R."/>
            <person name="Malek A."/>
            <person name="Asare E."/>
            <person name="Behin D.S."/>
            <person name="Pan D.H."/>
            <person name="Jacobs W.R."/>
            <person name="Szymczak W.A."/>
        </authorList>
    </citation>
    <scope>NUCLEOTIDE SEQUENCE [LARGE SCALE GENOMIC DNA]</scope>
    <source>
        <strain evidence="2 7">MHP34</strain>
    </source>
</reference>
<evidence type="ECO:0000313" key="4">
    <source>
        <dbReference type="EMBL" id="RPF67442.1"/>
    </source>
</evidence>
<dbReference type="Proteomes" id="UP000272192">
    <property type="component" value="Unassembled WGS sequence"/>
</dbReference>
<dbReference type="Proteomes" id="UP000275263">
    <property type="component" value="Unassembled WGS sequence"/>
</dbReference>
<sequence>MLIFKEPMMLDEITQKNELEPISNKQNQEPKEVEKMPLNNIQKAKELKNNANLIVRRTDELDKAINKRESLQREFERRIKHLDNKIETLSKKIEELKRK</sequence>
<dbReference type="EMBL" id="QELB01000090">
    <property type="protein sequence ID" value="RKU93577.1"/>
    <property type="molecule type" value="Genomic_DNA"/>
</dbReference>
<keyword evidence="1" id="KW-0175">Coiled coil</keyword>
<evidence type="ECO:0000313" key="5">
    <source>
        <dbReference type="Proteomes" id="UP000272192"/>
    </source>
</evidence>
<dbReference type="AlphaFoldDB" id="A0A2A6Y574"/>
<protein>
    <submittedName>
        <fullName evidence="3">Uncharacterized protein</fullName>
    </submittedName>
</protein>
<evidence type="ECO:0000256" key="1">
    <source>
        <dbReference type="SAM" id="Coils"/>
    </source>
</evidence>
<reference evidence="2" key="4">
    <citation type="submission" date="2019-09" db="EMBL/GenBank/DDBJ databases">
        <authorList>
            <person name="Saranathan R."/>
            <person name="Levi M.H."/>
            <person name="Wattam A.R."/>
            <person name="Malek A."/>
            <person name="Behin D.S."/>
            <person name="Pan D.H."/>
            <person name="Jacobs W.R."/>
            <person name="Szymczak W.A."/>
        </authorList>
    </citation>
    <scope>NUCLEOTIDE SEQUENCE</scope>
    <source>
        <strain evidence="2">MHP34</strain>
    </source>
</reference>
<evidence type="ECO:0000313" key="7">
    <source>
        <dbReference type="Proteomes" id="UP000470837"/>
    </source>
</evidence>
<reference evidence="4 6" key="1">
    <citation type="journal article" date="2017" name="Gut Pathog.">
        <title>Mycobacterium avium subsp. paratuberculosis and associated risk factors for inflammatory bowel disease in Iranian patients.</title>
        <authorList>
            <person name="Zamani S."/>
            <person name="Zali M.R."/>
            <person name="Aghdaei H.A."/>
            <person name="Sechi L.A."/>
            <person name="Niegowska M."/>
            <person name="Caggiu E."/>
            <person name="Keshavarz R."/>
            <person name="Mosavari N."/>
            <person name="Feizabadi M.M."/>
        </authorList>
    </citation>
    <scope>NUCLEOTIDE SEQUENCE [LARGE SCALE GENOMIC DNA]</scope>
    <source>
        <strain evidence="4 6">1057</strain>
    </source>
</reference>
<evidence type="ECO:0000313" key="3">
    <source>
        <dbReference type="EMBL" id="RKU93577.1"/>
    </source>
</evidence>
<evidence type="ECO:0000313" key="6">
    <source>
        <dbReference type="Proteomes" id="UP000275263"/>
    </source>
</evidence>
<evidence type="ECO:0000313" key="2">
    <source>
        <dbReference type="EMBL" id="MUU41289.1"/>
    </source>
</evidence>
<dbReference type="EMBL" id="WADI01000011">
    <property type="protein sequence ID" value="MUU41289.1"/>
    <property type="molecule type" value="Genomic_DNA"/>
</dbReference>
<reference evidence="4" key="3">
    <citation type="submission" date="2018-11" db="EMBL/GenBank/DDBJ databases">
        <authorList>
            <person name="Gutierrez A.J."/>
            <person name="Bravo M."/>
        </authorList>
    </citation>
    <scope>NUCLEOTIDE SEQUENCE</scope>
    <source>
        <strain evidence="4">1057</strain>
    </source>
</reference>
<reference evidence="3 5" key="2">
    <citation type="submission" date="2018-04" db="EMBL/GenBank/DDBJ databases">
        <title>Complete genome sequences of Helicobacter pylori.</title>
        <authorList>
            <person name="Palau M."/>
            <person name="Minana-Galbis D."/>
        </authorList>
    </citation>
    <scope>NUCLEOTIDE SEQUENCE [LARGE SCALE GENOMIC DNA]</scope>
    <source>
        <strain evidence="3 5">B518</strain>
    </source>
</reference>
<dbReference type="Proteomes" id="UP000470837">
    <property type="component" value="Unassembled WGS sequence"/>
</dbReference>
<gene>
    <name evidence="3" type="ORF">DB721_05720</name>
    <name evidence="4" type="ORF">EGW01_07060</name>
    <name evidence="2" type="ORF">F7209_06025</name>
</gene>
<comment type="caution">
    <text evidence="3">The sequence shown here is derived from an EMBL/GenBank/DDBJ whole genome shotgun (WGS) entry which is preliminary data.</text>
</comment>
<accession>A0A2A6Y574</accession>
<organism evidence="3 5">
    <name type="scientific">Helicobacter pylori</name>
    <name type="common">Campylobacter pylori</name>
    <dbReference type="NCBI Taxonomy" id="210"/>
    <lineage>
        <taxon>Bacteria</taxon>
        <taxon>Pseudomonadati</taxon>
        <taxon>Campylobacterota</taxon>
        <taxon>Epsilonproteobacteria</taxon>
        <taxon>Campylobacterales</taxon>
        <taxon>Helicobacteraceae</taxon>
        <taxon>Helicobacter</taxon>
    </lineage>
</organism>
<proteinExistence type="predicted"/>
<name>A0A2A6Y574_HELPX</name>
<feature type="coiled-coil region" evidence="1">
    <location>
        <begin position="54"/>
        <end position="99"/>
    </location>
</feature>
<dbReference type="EMBL" id="RPFT01000017">
    <property type="protein sequence ID" value="RPF67442.1"/>
    <property type="molecule type" value="Genomic_DNA"/>
</dbReference>